<dbReference type="GO" id="GO:0019825">
    <property type="term" value="F:oxygen binding"/>
    <property type="evidence" value="ECO:0007669"/>
    <property type="project" value="InterPro"/>
</dbReference>
<evidence type="ECO:0000256" key="2">
    <source>
        <dbReference type="ARBA" id="ARBA00022617"/>
    </source>
</evidence>
<dbReference type="Proteomes" id="UP000634668">
    <property type="component" value="Unassembled WGS sequence"/>
</dbReference>
<evidence type="ECO:0000256" key="4">
    <source>
        <dbReference type="ARBA" id="ARBA00023004"/>
    </source>
</evidence>
<dbReference type="SUPFAM" id="SSF46458">
    <property type="entry name" value="Globin-like"/>
    <property type="match status" value="1"/>
</dbReference>
<name>A0A918MG25_9FLAO</name>
<reference evidence="5" key="2">
    <citation type="submission" date="2020-09" db="EMBL/GenBank/DDBJ databases">
        <authorList>
            <person name="Sun Q."/>
            <person name="Kim S."/>
        </authorList>
    </citation>
    <scope>NUCLEOTIDE SEQUENCE</scope>
    <source>
        <strain evidence="5">KCTC 12113</strain>
    </source>
</reference>
<keyword evidence="1" id="KW-0813">Transport</keyword>
<gene>
    <name evidence="5" type="ORF">GCM10007383_01920</name>
</gene>
<evidence type="ECO:0000313" key="6">
    <source>
        <dbReference type="Proteomes" id="UP000634668"/>
    </source>
</evidence>
<dbReference type="InterPro" id="IPR009050">
    <property type="entry name" value="Globin-like_sf"/>
</dbReference>
<organism evidence="5 6">
    <name type="scientific">Arenibacter certesii</name>
    <dbReference type="NCBI Taxonomy" id="228955"/>
    <lineage>
        <taxon>Bacteria</taxon>
        <taxon>Pseudomonadati</taxon>
        <taxon>Bacteroidota</taxon>
        <taxon>Flavobacteriia</taxon>
        <taxon>Flavobacteriales</taxon>
        <taxon>Flavobacteriaceae</taxon>
        <taxon>Arenibacter</taxon>
    </lineage>
</organism>
<dbReference type="Gene3D" id="1.10.490.10">
    <property type="entry name" value="Globins"/>
    <property type="match status" value="1"/>
</dbReference>
<keyword evidence="6" id="KW-1185">Reference proteome</keyword>
<dbReference type="CDD" id="cd08916">
    <property type="entry name" value="TrHb3_P"/>
    <property type="match status" value="1"/>
</dbReference>
<dbReference type="GO" id="GO:0046872">
    <property type="term" value="F:metal ion binding"/>
    <property type="evidence" value="ECO:0007669"/>
    <property type="project" value="UniProtKB-KW"/>
</dbReference>
<comment type="caution">
    <text evidence="5">The sequence shown here is derived from an EMBL/GenBank/DDBJ whole genome shotgun (WGS) entry which is preliminary data.</text>
</comment>
<evidence type="ECO:0000313" key="5">
    <source>
        <dbReference type="EMBL" id="GGW22229.1"/>
    </source>
</evidence>
<dbReference type="AlphaFoldDB" id="A0A918MG25"/>
<keyword evidence="4" id="KW-0408">Iron</keyword>
<dbReference type="InterPro" id="IPR001486">
    <property type="entry name" value="Hemoglobin_trunc"/>
</dbReference>
<dbReference type="GO" id="GO:0020037">
    <property type="term" value="F:heme binding"/>
    <property type="evidence" value="ECO:0007669"/>
    <property type="project" value="InterPro"/>
</dbReference>
<proteinExistence type="predicted"/>
<dbReference type="InterPro" id="IPR012292">
    <property type="entry name" value="Globin/Proto"/>
</dbReference>
<evidence type="ECO:0000256" key="1">
    <source>
        <dbReference type="ARBA" id="ARBA00022448"/>
    </source>
</evidence>
<keyword evidence="2" id="KW-0349">Heme</keyword>
<dbReference type="Pfam" id="PF01152">
    <property type="entry name" value="Bac_globin"/>
    <property type="match status" value="1"/>
</dbReference>
<dbReference type="RefSeq" id="WP_026815184.1">
    <property type="nucleotide sequence ID" value="NZ_BMWP01000001.1"/>
</dbReference>
<reference evidence="5" key="1">
    <citation type="journal article" date="2014" name="Int. J. Syst. Evol. Microbiol.">
        <title>Complete genome sequence of Corynebacterium casei LMG S-19264T (=DSM 44701T), isolated from a smear-ripened cheese.</title>
        <authorList>
            <consortium name="US DOE Joint Genome Institute (JGI-PGF)"/>
            <person name="Walter F."/>
            <person name="Albersmeier A."/>
            <person name="Kalinowski J."/>
            <person name="Ruckert C."/>
        </authorList>
    </citation>
    <scope>NUCLEOTIDE SEQUENCE</scope>
    <source>
        <strain evidence="5">KCTC 12113</strain>
    </source>
</reference>
<dbReference type="EMBL" id="BMWP01000001">
    <property type="protein sequence ID" value="GGW22229.1"/>
    <property type="molecule type" value="Genomic_DNA"/>
</dbReference>
<keyword evidence="3" id="KW-0479">Metal-binding</keyword>
<accession>A0A918MG25</accession>
<protein>
    <submittedName>
        <fullName evidence="5">Preprotein translocase subunit TatC</fullName>
    </submittedName>
</protein>
<evidence type="ECO:0000256" key="3">
    <source>
        <dbReference type="ARBA" id="ARBA00022723"/>
    </source>
</evidence>
<sequence length="129" mass="15885">MKQHLRHRTDIHRLVETFYSKIKEDPMLAPIFNEVIKEDWEVHIKKMYSFWGTVLLNKRTYYGNPFMPHADLPVEKIHFDRWLLLFNETRNENFEGEKAEEAKWRAQKMAEMFHHKIRLYRTTKNRPLI</sequence>